<evidence type="ECO:0000313" key="5">
    <source>
        <dbReference type="EMBL" id="HAN28190.1"/>
    </source>
</evidence>
<proteinExistence type="predicted"/>
<dbReference type="SUPFAM" id="SSF53300">
    <property type="entry name" value="vWA-like"/>
    <property type="match status" value="1"/>
</dbReference>
<feature type="region of interest" description="Disordered" evidence="1">
    <location>
        <begin position="483"/>
        <end position="507"/>
    </location>
</feature>
<feature type="transmembrane region" description="Helical" evidence="2">
    <location>
        <begin position="445"/>
        <end position="463"/>
    </location>
</feature>
<reference evidence="5 6" key="1">
    <citation type="journal article" date="2018" name="Nat. Biotechnol.">
        <title>A standardized bacterial taxonomy based on genome phylogeny substantially revises the tree of life.</title>
        <authorList>
            <person name="Parks D.H."/>
            <person name="Chuvochina M."/>
            <person name="Waite D.W."/>
            <person name="Rinke C."/>
            <person name="Skarshewski A."/>
            <person name="Chaumeil P.A."/>
            <person name="Hugenholtz P."/>
        </authorList>
    </citation>
    <scope>NUCLEOTIDE SEQUENCE [LARGE SCALE GENOMIC DNA]</scope>
    <source>
        <strain evidence="5">UBA9158</strain>
    </source>
</reference>
<feature type="domain" description="VWFA" evidence="4">
    <location>
        <begin position="39"/>
        <end position="221"/>
    </location>
</feature>
<evidence type="ECO:0000256" key="1">
    <source>
        <dbReference type="SAM" id="MobiDB-lite"/>
    </source>
</evidence>
<dbReference type="EMBL" id="DMND01000146">
    <property type="protein sequence ID" value="HAN28190.1"/>
    <property type="molecule type" value="Genomic_DNA"/>
</dbReference>
<name>A0A3C1KNA5_9GAMM</name>
<keyword evidence="2" id="KW-1133">Transmembrane helix</keyword>
<organism evidence="5 6">
    <name type="scientific">Haliea salexigens</name>
    <dbReference type="NCBI Taxonomy" id="287487"/>
    <lineage>
        <taxon>Bacteria</taxon>
        <taxon>Pseudomonadati</taxon>
        <taxon>Pseudomonadota</taxon>
        <taxon>Gammaproteobacteria</taxon>
        <taxon>Cellvibrionales</taxon>
        <taxon>Halieaceae</taxon>
        <taxon>Haliea</taxon>
    </lineage>
</organism>
<sequence>MSVLQRPTGFISRFVLLCALLLSASAHLQAQTPLGPQPDLRLLIDISGSMKESDPDNLRGPALELIVRLLPDGARAGVWIFGEDVQQIVPHQVVDAQWRERALEAVARIDNSGQRTNIPAALAAATYDLGSMDPTYRTSVVLLTDGKVDLSASPMANATAARDLLANTAPELGATGIPVHTIALSEEADWTFLRALANSTAGLAEKARTAAQLTEIFVQSLEMVAPTARVPIVGNIFLIDDTVDEFTALVFLQEAGAEVTLTSPGGSVYSPEQRAEGVDWFESSQFALVTVTSPERGAWTLAAPEGARSRVSVISDLKLEVDPLPNSLPAGRVTELGIRLRDAEGVISQPELLQLFTLAVQVTGPDGYSESIDVSGRYPVPATGEYRVSVPAFERGGRYQVLVQLRGETLERELPLYVEVIAEEAAPAISTRPAEVPEQDLQRPAVTLIALLLLALAVAFWVYRRRRKRKMAIWQRRFDASRGGADDTVVSGLSATDPDSGGNEKAP</sequence>
<feature type="chain" id="PRO_5017587862" description="VWFA domain-containing protein" evidence="3">
    <location>
        <begin position="31"/>
        <end position="507"/>
    </location>
</feature>
<dbReference type="InterPro" id="IPR051266">
    <property type="entry name" value="CLCR"/>
</dbReference>
<evidence type="ECO:0000259" key="4">
    <source>
        <dbReference type="PROSITE" id="PS50234"/>
    </source>
</evidence>
<keyword evidence="2" id="KW-0812">Transmembrane</keyword>
<dbReference type="Gene3D" id="3.40.50.410">
    <property type="entry name" value="von Willebrand factor, type A domain"/>
    <property type="match status" value="1"/>
</dbReference>
<evidence type="ECO:0000256" key="3">
    <source>
        <dbReference type="SAM" id="SignalP"/>
    </source>
</evidence>
<evidence type="ECO:0000313" key="6">
    <source>
        <dbReference type="Proteomes" id="UP000259273"/>
    </source>
</evidence>
<keyword evidence="2" id="KW-0472">Membrane</keyword>
<protein>
    <recommendedName>
        <fullName evidence="4">VWFA domain-containing protein</fullName>
    </recommendedName>
</protein>
<dbReference type="STRING" id="1121937.GCA_000423125_01570"/>
<gene>
    <name evidence="5" type="ORF">DCP75_10815</name>
</gene>
<dbReference type="InterPro" id="IPR002035">
    <property type="entry name" value="VWF_A"/>
</dbReference>
<keyword evidence="3" id="KW-0732">Signal</keyword>
<dbReference type="PANTHER" id="PTHR10579">
    <property type="entry name" value="CALCIUM-ACTIVATED CHLORIDE CHANNEL REGULATOR"/>
    <property type="match status" value="1"/>
</dbReference>
<comment type="caution">
    <text evidence="5">The sequence shown here is derived from an EMBL/GenBank/DDBJ whole genome shotgun (WGS) entry which is preliminary data.</text>
</comment>
<dbReference type="CDD" id="cd00198">
    <property type="entry name" value="vWFA"/>
    <property type="match status" value="1"/>
</dbReference>
<dbReference type="Pfam" id="PF00092">
    <property type="entry name" value="VWA"/>
    <property type="match status" value="1"/>
</dbReference>
<evidence type="ECO:0000256" key="2">
    <source>
        <dbReference type="SAM" id="Phobius"/>
    </source>
</evidence>
<dbReference type="PANTHER" id="PTHR10579:SF43">
    <property type="entry name" value="ZINC FINGER (C3HC4-TYPE RING FINGER) FAMILY PROTEIN"/>
    <property type="match status" value="1"/>
</dbReference>
<dbReference type="Proteomes" id="UP000259273">
    <property type="component" value="Unassembled WGS sequence"/>
</dbReference>
<dbReference type="InterPro" id="IPR036465">
    <property type="entry name" value="vWFA_dom_sf"/>
</dbReference>
<dbReference type="SMART" id="SM00327">
    <property type="entry name" value="VWA"/>
    <property type="match status" value="1"/>
</dbReference>
<dbReference type="AlphaFoldDB" id="A0A3C1KNA5"/>
<feature type="signal peptide" evidence="3">
    <location>
        <begin position="1"/>
        <end position="30"/>
    </location>
</feature>
<dbReference type="PROSITE" id="PS50234">
    <property type="entry name" value="VWFA"/>
    <property type="match status" value="1"/>
</dbReference>
<accession>A0A3C1KNA5</accession>